<evidence type="ECO:0000256" key="1">
    <source>
        <dbReference type="SAM" id="SignalP"/>
    </source>
</evidence>
<proteinExistence type="predicted"/>
<organism evidence="2">
    <name type="scientific">Anopheles darlingi</name>
    <name type="common">Mosquito</name>
    <dbReference type="NCBI Taxonomy" id="43151"/>
    <lineage>
        <taxon>Eukaryota</taxon>
        <taxon>Metazoa</taxon>
        <taxon>Ecdysozoa</taxon>
        <taxon>Arthropoda</taxon>
        <taxon>Hexapoda</taxon>
        <taxon>Insecta</taxon>
        <taxon>Pterygota</taxon>
        <taxon>Neoptera</taxon>
        <taxon>Endopterygota</taxon>
        <taxon>Diptera</taxon>
        <taxon>Nematocera</taxon>
        <taxon>Culicoidea</taxon>
        <taxon>Culicidae</taxon>
        <taxon>Anophelinae</taxon>
        <taxon>Anopheles</taxon>
    </lineage>
</organism>
<accession>A0A2M4DPD9</accession>
<protein>
    <submittedName>
        <fullName evidence="2">Putative secreted protein</fullName>
    </submittedName>
</protein>
<feature type="chain" id="PRO_5014766525" evidence="1">
    <location>
        <begin position="18"/>
        <end position="151"/>
    </location>
</feature>
<dbReference type="EMBL" id="GGFL01015268">
    <property type="protein sequence ID" value="MBW79446.1"/>
    <property type="molecule type" value="Transcribed_RNA"/>
</dbReference>
<sequence>MLCSMAYFFALVTSSCCSEVSRGRAPPSMPSRADRVPGPNATSPVWRMSYTGCNRYAGIFVSEILIPDGNWGSTLSTSQPTINWFSNRRLRCIERNTIRTCSCKLCSFPHDQDVTSHSNKNISRIRKHLKFDCCGIEKMNNKQRIAITIIS</sequence>
<evidence type="ECO:0000313" key="2">
    <source>
        <dbReference type="EMBL" id="MBW79446.1"/>
    </source>
</evidence>
<dbReference type="AlphaFoldDB" id="A0A2M4DPD9"/>
<keyword evidence="1" id="KW-0732">Signal</keyword>
<feature type="signal peptide" evidence="1">
    <location>
        <begin position="1"/>
        <end position="17"/>
    </location>
</feature>
<reference evidence="2" key="1">
    <citation type="submission" date="2018-01" db="EMBL/GenBank/DDBJ databases">
        <title>An insight into the sialome of Amazonian anophelines.</title>
        <authorList>
            <person name="Ribeiro J.M."/>
            <person name="Scarpassa V."/>
            <person name="Calvo E."/>
        </authorList>
    </citation>
    <scope>NUCLEOTIDE SEQUENCE</scope>
</reference>
<name>A0A2M4DPD9_ANODA</name>